<dbReference type="GO" id="GO:0016050">
    <property type="term" value="P:vesicle organization"/>
    <property type="evidence" value="ECO:0007669"/>
    <property type="project" value="TreeGrafter"/>
</dbReference>
<dbReference type="InterPro" id="IPR043544">
    <property type="entry name" value="SNX10/11"/>
</dbReference>
<keyword evidence="4" id="KW-0813">Transport</keyword>
<evidence type="ECO:0000256" key="8">
    <source>
        <dbReference type="ARBA" id="ARBA00023121"/>
    </source>
</evidence>
<gene>
    <name evidence="13" type="ORF">AAFF_G00265160</name>
</gene>
<evidence type="ECO:0000256" key="6">
    <source>
        <dbReference type="ARBA" id="ARBA00022753"/>
    </source>
</evidence>
<accession>A0AAD7RBI2</accession>
<evidence type="ECO:0000256" key="11">
    <source>
        <dbReference type="SAM" id="MobiDB-lite"/>
    </source>
</evidence>
<dbReference type="SMART" id="SM00312">
    <property type="entry name" value="PX"/>
    <property type="match status" value="1"/>
</dbReference>
<evidence type="ECO:0000256" key="7">
    <source>
        <dbReference type="ARBA" id="ARBA00022927"/>
    </source>
</evidence>
<keyword evidence="7" id="KW-0653">Protein transport</keyword>
<proteinExistence type="inferred from homology"/>
<dbReference type="GO" id="GO:0060271">
    <property type="term" value="P:cilium assembly"/>
    <property type="evidence" value="ECO:0007669"/>
    <property type="project" value="TreeGrafter"/>
</dbReference>
<comment type="subcellular location">
    <subcellularLocation>
        <location evidence="2">Cytoplasm</location>
    </subcellularLocation>
    <subcellularLocation>
        <location evidence="10">Endomembrane system</location>
        <topology evidence="10">Peripheral membrane protein</topology>
        <orientation evidence="10">Cytoplasmic side</orientation>
    </subcellularLocation>
    <subcellularLocation>
        <location evidence="1">Endosome</location>
    </subcellularLocation>
</comment>
<comment type="similarity">
    <text evidence="3">Belongs to the sorting nexin family.</text>
</comment>
<dbReference type="PANTHER" id="PTHR46209">
    <property type="entry name" value="PX DOMAIN-CONTAINING PROTEIN"/>
    <property type="match status" value="1"/>
</dbReference>
<feature type="region of interest" description="Disordered" evidence="11">
    <location>
        <begin position="185"/>
        <end position="220"/>
    </location>
</feature>
<dbReference type="PANTHER" id="PTHR46209:SF2">
    <property type="entry name" value="SORTING NEXIN-10"/>
    <property type="match status" value="1"/>
</dbReference>
<dbReference type="CDD" id="cd06898">
    <property type="entry name" value="PX_SNX10"/>
    <property type="match status" value="1"/>
</dbReference>
<name>A0AAD7RBI2_9TELE</name>
<evidence type="ECO:0000256" key="4">
    <source>
        <dbReference type="ARBA" id="ARBA00022448"/>
    </source>
</evidence>
<dbReference type="PROSITE" id="PS50195">
    <property type="entry name" value="PX"/>
    <property type="match status" value="1"/>
</dbReference>
<dbReference type="InterPro" id="IPR036871">
    <property type="entry name" value="PX_dom_sf"/>
</dbReference>
<dbReference type="Proteomes" id="UP001221898">
    <property type="component" value="Unassembled WGS sequence"/>
</dbReference>
<feature type="compositionally biased region" description="Low complexity" evidence="11">
    <location>
        <begin position="188"/>
        <end position="204"/>
    </location>
</feature>
<protein>
    <recommendedName>
        <fullName evidence="12">PX domain-containing protein</fullName>
    </recommendedName>
</protein>
<keyword evidence="6" id="KW-0967">Endosome</keyword>
<feature type="domain" description="PX" evidence="12">
    <location>
        <begin position="44"/>
        <end position="162"/>
    </location>
</feature>
<keyword evidence="8" id="KW-0446">Lipid-binding</keyword>
<dbReference type="InterPro" id="IPR001683">
    <property type="entry name" value="PX_dom"/>
</dbReference>
<organism evidence="13 14">
    <name type="scientific">Aldrovandia affinis</name>
    <dbReference type="NCBI Taxonomy" id="143900"/>
    <lineage>
        <taxon>Eukaryota</taxon>
        <taxon>Metazoa</taxon>
        <taxon>Chordata</taxon>
        <taxon>Craniata</taxon>
        <taxon>Vertebrata</taxon>
        <taxon>Euteleostomi</taxon>
        <taxon>Actinopterygii</taxon>
        <taxon>Neopterygii</taxon>
        <taxon>Teleostei</taxon>
        <taxon>Notacanthiformes</taxon>
        <taxon>Halosauridae</taxon>
        <taxon>Aldrovandia</taxon>
    </lineage>
</organism>
<evidence type="ECO:0000256" key="9">
    <source>
        <dbReference type="ARBA" id="ARBA00023136"/>
    </source>
</evidence>
<dbReference type="SUPFAM" id="SSF64268">
    <property type="entry name" value="PX domain"/>
    <property type="match status" value="1"/>
</dbReference>
<evidence type="ECO:0000256" key="3">
    <source>
        <dbReference type="ARBA" id="ARBA00010883"/>
    </source>
</evidence>
<dbReference type="EMBL" id="JAINUG010000361">
    <property type="protein sequence ID" value="KAJ8377221.1"/>
    <property type="molecule type" value="Genomic_DNA"/>
</dbReference>
<reference evidence="13" key="1">
    <citation type="journal article" date="2023" name="Science">
        <title>Genome structures resolve the early diversification of teleost fishes.</title>
        <authorList>
            <person name="Parey E."/>
            <person name="Louis A."/>
            <person name="Montfort J."/>
            <person name="Bouchez O."/>
            <person name="Roques C."/>
            <person name="Iampietro C."/>
            <person name="Lluch J."/>
            <person name="Castinel A."/>
            <person name="Donnadieu C."/>
            <person name="Desvignes T."/>
            <person name="Floi Bucao C."/>
            <person name="Jouanno E."/>
            <person name="Wen M."/>
            <person name="Mejri S."/>
            <person name="Dirks R."/>
            <person name="Jansen H."/>
            <person name="Henkel C."/>
            <person name="Chen W.J."/>
            <person name="Zahm M."/>
            <person name="Cabau C."/>
            <person name="Klopp C."/>
            <person name="Thompson A.W."/>
            <person name="Robinson-Rechavi M."/>
            <person name="Braasch I."/>
            <person name="Lecointre G."/>
            <person name="Bobe J."/>
            <person name="Postlethwait J.H."/>
            <person name="Berthelot C."/>
            <person name="Roest Crollius H."/>
            <person name="Guiguen Y."/>
        </authorList>
    </citation>
    <scope>NUCLEOTIDE SEQUENCE</scope>
    <source>
        <strain evidence="13">NC1722</strain>
    </source>
</reference>
<evidence type="ECO:0000256" key="1">
    <source>
        <dbReference type="ARBA" id="ARBA00004177"/>
    </source>
</evidence>
<evidence type="ECO:0000313" key="13">
    <source>
        <dbReference type="EMBL" id="KAJ8377221.1"/>
    </source>
</evidence>
<comment type="caution">
    <text evidence="13">The sequence shown here is derived from an EMBL/GenBank/DDBJ whole genome shotgun (WGS) entry which is preliminary data.</text>
</comment>
<evidence type="ECO:0000256" key="5">
    <source>
        <dbReference type="ARBA" id="ARBA00022490"/>
    </source>
</evidence>
<evidence type="ECO:0000259" key="12">
    <source>
        <dbReference type="PROSITE" id="PS50195"/>
    </source>
</evidence>
<dbReference type="GO" id="GO:0005768">
    <property type="term" value="C:endosome"/>
    <property type="evidence" value="ECO:0007669"/>
    <property type="project" value="UniProtKB-SubCell"/>
</dbReference>
<dbReference type="AlphaFoldDB" id="A0AAD7RBI2"/>
<sequence>MTDTVFIDDCLQLSGGLQTSSSPSSLGQMAERRRMFESLMKQEFISVVVRDPQFHRDDFWHTHMDYEICVHTNSMCFRKKTSCIRRRYSEFVWLRQRLHFNAVLMEDLPKLPPWNPFFSLRNPLQLKQRMEGLQQFLETVLQTPLLLSDSCLHLFLQSHLSVSKMEACASGRTRYSVAQAIMRSGCKSGPSPSDDSDTESTTSSAGLEYSSDDGAHRPLS</sequence>
<evidence type="ECO:0000256" key="10">
    <source>
        <dbReference type="ARBA" id="ARBA00029433"/>
    </source>
</evidence>
<dbReference type="GO" id="GO:0006886">
    <property type="term" value="P:intracellular protein transport"/>
    <property type="evidence" value="ECO:0007669"/>
    <property type="project" value="InterPro"/>
</dbReference>
<dbReference type="Gene3D" id="3.30.1520.10">
    <property type="entry name" value="Phox-like domain"/>
    <property type="match status" value="1"/>
</dbReference>
<keyword evidence="14" id="KW-1185">Reference proteome</keyword>
<evidence type="ECO:0000313" key="14">
    <source>
        <dbReference type="Proteomes" id="UP001221898"/>
    </source>
</evidence>
<dbReference type="GO" id="GO:1901981">
    <property type="term" value="F:phosphatidylinositol phosphate binding"/>
    <property type="evidence" value="ECO:0007669"/>
    <property type="project" value="TreeGrafter"/>
</dbReference>
<keyword evidence="9" id="KW-0472">Membrane</keyword>
<dbReference type="Pfam" id="PF00787">
    <property type="entry name" value="PX"/>
    <property type="match status" value="1"/>
</dbReference>
<keyword evidence="5" id="KW-0963">Cytoplasm</keyword>
<evidence type="ECO:0000256" key="2">
    <source>
        <dbReference type="ARBA" id="ARBA00004496"/>
    </source>
</evidence>